<dbReference type="Gene3D" id="1.10.150.130">
    <property type="match status" value="1"/>
</dbReference>
<dbReference type="InterPro" id="IPR004107">
    <property type="entry name" value="Integrase_SAM-like_N"/>
</dbReference>
<accession>A0A0M4FQ42</accession>
<dbReference type="Proteomes" id="UP000067625">
    <property type="component" value="Chromosome"/>
</dbReference>
<proteinExistence type="predicted"/>
<evidence type="ECO:0000256" key="2">
    <source>
        <dbReference type="ARBA" id="ARBA00023172"/>
    </source>
</evidence>
<gene>
    <name evidence="5" type="ORF">AM592_06000</name>
</gene>
<dbReference type="InterPro" id="IPR011010">
    <property type="entry name" value="DNA_brk_join_enz"/>
</dbReference>
<dbReference type="OrthoDB" id="2423368at2"/>
<keyword evidence="6" id="KW-1185">Reference proteome</keyword>
<name>A0A0M4FQ42_9BACI</name>
<dbReference type="GO" id="GO:0003677">
    <property type="term" value="F:DNA binding"/>
    <property type="evidence" value="ECO:0007669"/>
    <property type="project" value="UniProtKB-UniRule"/>
</dbReference>
<protein>
    <recommendedName>
        <fullName evidence="4">Core-binding (CB) domain-containing protein</fullName>
    </recommendedName>
</protein>
<dbReference type="STRING" id="1441095.AM592_06000"/>
<dbReference type="GO" id="GO:0006310">
    <property type="term" value="P:DNA recombination"/>
    <property type="evidence" value="ECO:0007669"/>
    <property type="project" value="UniProtKB-KW"/>
</dbReference>
<dbReference type="RefSeq" id="WP_053602947.1">
    <property type="nucleotide sequence ID" value="NZ_CP012600.1"/>
</dbReference>
<evidence type="ECO:0000313" key="6">
    <source>
        <dbReference type="Proteomes" id="UP000067625"/>
    </source>
</evidence>
<dbReference type="PROSITE" id="PS51900">
    <property type="entry name" value="CB"/>
    <property type="match status" value="1"/>
</dbReference>
<keyword evidence="2" id="KW-0233">DNA recombination</keyword>
<evidence type="ECO:0000259" key="4">
    <source>
        <dbReference type="PROSITE" id="PS51900"/>
    </source>
</evidence>
<dbReference type="InterPro" id="IPR013762">
    <property type="entry name" value="Integrase-like_cat_sf"/>
</dbReference>
<dbReference type="SUPFAM" id="SSF56349">
    <property type="entry name" value="DNA breaking-rejoining enzymes"/>
    <property type="match status" value="1"/>
</dbReference>
<evidence type="ECO:0000313" key="5">
    <source>
        <dbReference type="EMBL" id="ALC81197.1"/>
    </source>
</evidence>
<dbReference type="AlphaFoldDB" id="A0A0M4FQ42"/>
<reference evidence="6" key="1">
    <citation type="submission" date="2015-08" db="EMBL/GenBank/DDBJ databases">
        <title>Genome sequencing project for genomic taxonomy and phylogenomics of Bacillus-like bacteria.</title>
        <authorList>
            <person name="Liu B."/>
            <person name="Wang J."/>
            <person name="Zhu Y."/>
            <person name="Liu G."/>
            <person name="Chen Q."/>
            <person name="Chen Z."/>
            <person name="Lan J."/>
            <person name="Che J."/>
            <person name="Ge C."/>
            <person name="Shi H."/>
            <person name="Pan Z."/>
            <person name="Liu X."/>
        </authorList>
    </citation>
    <scope>NUCLEOTIDE SEQUENCE [LARGE SCALE GENOMIC DNA]</scope>
    <source>
        <strain evidence="6">FJAT-4402</strain>
    </source>
</reference>
<dbReference type="Gene3D" id="1.10.443.10">
    <property type="entry name" value="Intergrase catalytic core"/>
    <property type="match status" value="1"/>
</dbReference>
<evidence type="ECO:0000256" key="1">
    <source>
        <dbReference type="ARBA" id="ARBA00023125"/>
    </source>
</evidence>
<evidence type="ECO:0000256" key="3">
    <source>
        <dbReference type="PROSITE-ProRule" id="PRU01248"/>
    </source>
</evidence>
<organism evidence="5 6">
    <name type="scientific">Bacillus gobiensis</name>
    <dbReference type="NCBI Taxonomy" id="1441095"/>
    <lineage>
        <taxon>Bacteria</taxon>
        <taxon>Bacillati</taxon>
        <taxon>Bacillota</taxon>
        <taxon>Bacilli</taxon>
        <taxon>Bacillales</taxon>
        <taxon>Bacillaceae</taxon>
        <taxon>Bacillus</taxon>
    </lineage>
</organism>
<dbReference type="GO" id="GO:0015074">
    <property type="term" value="P:DNA integration"/>
    <property type="evidence" value="ECO:0007669"/>
    <property type="project" value="InterPro"/>
</dbReference>
<dbReference type="Pfam" id="PF02899">
    <property type="entry name" value="Phage_int_SAM_1"/>
    <property type="match status" value="1"/>
</dbReference>
<keyword evidence="1 3" id="KW-0238">DNA-binding</keyword>
<dbReference type="InterPro" id="IPR044068">
    <property type="entry name" value="CB"/>
</dbReference>
<dbReference type="PATRIC" id="fig|1441095.3.peg.1312"/>
<dbReference type="InterPro" id="IPR010998">
    <property type="entry name" value="Integrase_recombinase_N"/>
</dbReference>
<sequence>MPYGFTKYLESKLYSNETIKSYIPVIETFHKIVNQQNARELLPHEINPSDIKHFLEFNRKNGHTDRTINKELSILKKYFDYLWSIDKVPVDPTVKLKRTKIQDNKTIELSYERLLEIKQDILKRNDYSTKRIIIYTLFLYGFRLSDFHIKKQDIDFTKDEAHLHLGEFTLILTGAEAELFMRYFWETSFTDNEYVFTSTTHDNVTIPISIDSLNKHLSVISNHYHLRKKLNIYDIRNYYAYYLYETCSMSLQDVADRLRIKKGSAASLVEISQKRMTKRQA</sequence>
<feature type="domain" description="Core-binding (CB)" evidence="4">
    <location>
        <begin position="3"/>
        <end position="83"/>
    </location>
</feature>
<reference evidence="5 6" key="2">
    <citation type="journal article" date="2016" name="Int. J. Syst. Evol. Microbiol.">
        <title>Bacillus gobiensis sp. nov., isolated from a soil sample.</title>
        <authorList>
            <person name="Liu B."/>
            <person name="Liu G.H."/>
            <person name="Cetin S."/>
            <person name="Schumann P."/>
            <person name="Pan Z.Z."/>
            <person name="Chen Q.Q."/>
        </authorList>
    </citation>
    <scope>NUCLEOTIDE SEQUENCE [LARGE SCALE GENOMIC DNA]</scope>
    <source>
        <strain evidence="5 6">FJAT-4402</strain>
    </source>
</reference>
<dbReference type="EMBL" id="CP012600">
    <property type="protein sequence ID" value="ALC81197.1"/>
    <property type="molecule type" value="Genomic_DNA"/>
</dbReference>